<evidence type="ECO:0008006" key="8">
    <source>
        <dbReference type="Google" id="ProtNLM"/>
    </source>
</evidence>
<evidence type="ECO:0000256" key="5">
    <source>
        <dbReference type="SAM" id="Phobius"/>
    </source>
</evidence>
<keyword evidence="4 5" id="KW-0472">Membrane</keyword>
<dbReference type="STRING" id="1300341.I595_3653"/>
<dbReference type="OrthoDB" id="879806at2"/>
<keyword evidence="7" id="KW-1185">Reference proteome</keyword>
<feature type="transmembrane region" description="Helical" evidence="5">
    <location>
        <begin position="59"/>
        <end position="84"/>
    </location>
</feature>
<organism evidence="6 7">
    <name type="scientific">Croceitalea dokdonensis DOKDO 023</name>
    <dbReference type="NCBI Taxonomy" id="1300341"/>
    <lineage>
        <taxon>Bacteria</taxon>
        <taxon>Pseudomonadati</taxon>
        <taxon>Bacteroidota</taxon>
        <taxon>Flavobacteriia</taxon>
        <taxon>Flavobacteriales</taxon>
        <taxon>Flavobacteriaceae</taxon>
        <taxon>Croceitalea</taxon>
    </lineage>
</organism>
<evidence type="ECO:0000256" key="3">
    <source>
        <dbReference type="ARBA" id="ARBA00022989"/>
    </source>
</evidence>
<reference evidence="6 7" key="1">
    <citation type="submission" date="2015-09" db="EMBL/GenBank/DDBJ databases">
        <title>Genome sequence of the marine flavobacterium Croceitalea dokdonensis DOKDO 023 that contains proton- and sodium-pumping rhodopsins.</title>
        <authorList>
            <person name="Kwon S.-K."/>
            <person name="Lee H.K."/>
            <person name="Kwak M.-J."/>
            <person name="Kim J.F."/>
        </authorList>
    </citation>
    <scope>NUCLEOTIDE SEQUENCE [LARGE SCALE GENOMIC DNA]</scope>
    <source>
        <strain evidence="6 7">DOKDO 023</strain>
    </source>
</reference>
<gene>
    <name evidence="6" type="ORF">I595_3653</name>
</gene>
<evidence type="ECO:0000256" key="1">
    <source>
        <dbReference type="ARBA" id="ARBA00004141"/>
    </source>
</evidence>
<accession>A0A0P7AMG0</accession>
<evidence type="ECO:0000313" key="7">
    <source>
        <dbReference type="Proteomes" id="UP000050280"/>
    </source>
</evidence>
<feature type="transmembrane region" description="Helical" evidence="5">
    <location>
        <begin position="96"/>
        <end position="118"/>
    </location>
</feature>
<feature type="transmembrane region" description="Helical" evidence="5">
    <location>
        <begin position="130"/>
        <end position="150"/>
    </location>
</feature>
<dbReference type="AlphaFoldDB" id="A0A0P7AMG0"/>
<dbReference type="InterPro" id="IPR032808">
    <property type="entry name" value="DoxX"/>
</dbReference>
<evidence type="ECO:0000313" key="6">
    <source>
        <dbReference type="EMBL" id="KPM30243.1"/>
    </source>
</evidence>
<dbReference type="GO" id="GO:0016020">
    <property type="term" value="C:membrane"/>
    <property type="evidence" value="ECO:0007669"/>
    <property type="project" value="UniProtKB-SubCell"/>
</dbReference>
<feature type="transmembrane region" description="Helical" evidence="5">
    <location>
        <begin position="21"/>
        <end position="39"/>
    </location>
</feature>
<keyword evidence="3 5" id="KW-1133">Transmembrane helix</keyword>
<protein>
    <recommendedName>
        <fullName evidence="8">DoxX family protein</fullName>
    </recommendedName>
</protein>
<sequence>MRFRLSQLFLPFYTNYWLLNCFIKVPQVAMGGLLAFHFGSRQFGVPWSPRDAGLGWFEVAPYFLDLIHQFHAPIPTFAYGFALFSGITKVFGGISLILGFATRIVALAILLVMVVFMLNQETIGFNFTYPLFFISVAISALYFGCGRYGVDYLLTRKG</sequence>
<comment type="caution">
    <text evidence="6">The sequence shown here is derived from an EMBL/GenBank/DDBJ whole genome shotgun (WGS) entry which is preliminary data.</text>
</comment>
<dbReference type="EMBL" id="LDJX01000012">
    <property type="protein sequence ID" value="KPM30243.1"/>
    <property type="molecule type" value="Genomic_DNA"/>
</dbReference>
<name>A0A0P7AMG0_9FLAO</name>
<proteinExistence type="predicted"/>
<dbReference type="RefSeq" id="WP_054560590.1">
    <property type="nucleotide sequence ID" value="NZ_LDJX01000012.1"/>
</dbReference>
<dbReference type="Proteomes" id="UP000050280">
    <property type="component" value="Unassembled WGS sequence"/>
</dbReference>
<dbReference type="Pfam" id="PF07681">
    <property type="entry name" value="DoxX"/>
    <property type="match status" value="1"/>
</dbReference>
<evidence type="ECO:0000256" key="4">
    <source>
        <dbReference type="ARBA" id="ARBA00023136"/>
    </source>
</evidence>
<evidence type="ECO:0000256" key="2">
    <source>
        <dbReference type="ARBA" id="ARBA00022692"/>
    </source>
</evidence>
<keyword evidence="2 5" id="KW-0812">Transmembrane</keyword>
<comment type="subcellular location">
    <subcellularLocation>
        <location evidence="1">Membrane</location>
        <topology evidence="1">Multi-pass membrane protein</topology>
    </subcellularLocation>
</comment>